<dbReference type="Proteomes" id="UP000033769">
    <property type="component" value="Unassembled WGS sequence"/>
</dbReference>
<evidence type="ECO:0000313" key="1">
    <source>
        <dbReference type="EMBL" id="KJV50824.1"/>
    </source>
</evidence>
<evidence type="ECO:0000313" key="3">
    <source>
        <dbReference type="Proteomes" id="UP000033769"/>
    </source>
</evidence>
<dbReference type="PATRIC" id="fig|1359184.3.peg.2760"/>
<reference evidence="4" key="2">
    <citation type="submission" date="2018-03" db="EMBL/GenBank/DDBJ databases">
        <authorList>
            <person name="Batty M. E."/>
            <person name="Batty M E."/>
        </authorList>
    </citation>
    <scope>NUCLEOTIDE SEQUENCE [LARGE SCALE GENOMIC DNA]</scope>
    <source>
        <strain evidence="4">Gilliam</strain>
    </source>
</reference>
<keyword evidence="4" id="KW-1185">Reference proteome</keyword>
<evidence type="ECO:0000313" key="4">
    <source>
        <dbReference type="Proteomes" id="UP000244959"/>
    </source>
</evidence>
<proteinExistence type="predicted"/>
<accession>A0A0F3M8A5</accession>
<evidence type="ECO:0000313" key="2">
    <source>
        <dbReference type="EMBL" id="SPR04293.1"/>
    </source>
</evidence>
<gene>
    <name evidence="2" type="ORF">GILLIAM_00638</name>
    <name evidence="1" type="ORF">OTSGILL_2718</name>
</gene>
<name>A0A0F3M8A5_ORITS</name>
<dbReference type="EMBL" id="LS398551">
    <property type="protein sequence ID" value="SPR04293.1"/>
    <property type="molecule type" value="Genomic_DNA"/>
</dbReference>
<dbReference type="Proteomes" id="UP000244959">
    <property type="component" value="Chromosome I"/>
</dbReference>
<organism evidence="1 3">
    <name type="scientific">Orientia tsutsugamushi str. Gilliam</name>
    <dbReference type="NCBI Taxonomy" id="1359184"/>
    <lineage>
        <taxon>Bacteria</taxon>
        <taxon>Pseudomonadati</taxon>
        <taxon>Pseudomonadota</taxon>
        <taxon>Alphaproteobacteria</taxon>
        <taxon>Rickettsiales</taxon>
        <taxon>Rickettsiaceae</taxon>
        <taxon>Rickettsieae</taxon>
        <taxon>Orientia</taxon>
    </lineage>
</organism>
<dbReference type="EMBL" id="LANO01000063">
    <property type="protein sequence ID" value="KJV50824.1"/>
    <property type="molecule type" value="Genomic_DNA"/>
</dbReference>
<dbReference type="AlphaFoldDB" id="A0A0F3M8A5"/>
<sequence>MHLSPIFNKAIDYGLVDENPVHKMKSIKKNQEIDM</sequence>
<reference evidence="1 3" key="1">
    <citation type="submission" date="2015-02" db="EMBL/GenBank/DDBJ databases">
        <title>Genome Sequencing of Rickettsiales.</title>
        <authorList>
            <person name="Daugherty S.C."/>
            <person name="Su Q."/>
            <person name="Abolude K."/>
            <person name="Beier-Sexton M."/>
            <person name="Carlyon J.A."/>
            <person name="Carter R."/>
            <person name="Day N.P."/>
            <person name="Dumler S.J."/>
            <person name="Dyachenko V."/>
            <person name="Godinez A."/>
            <person name="Kurtti T.J."/>
            <person name="Lichay M."/>
            <person name="Mullins K.E."/>
            <person name="Ott S."/>
            <person name="Pappas-Brown V."/>
            <person name="Paris D.H."/>
            <person name="Patel P."/>
            <person name="Richards A.L."/>
            <person name="Sadzewicz L."/>
            <person name="Sears K."/>
            <person name="Seidman D."/>
            <person name="Sengamalay N."/>
            <person name="Stenos J."/>
            <person name="Tallon L.J."/>
            <person name="Vincent G."/>
            <person name="Fraser C.M."/>
            <person name="Munderloh U."/>
            <person name="Dunning-Hotopp J.C."/>
        </authorList>
    </citation>
    <scope>NUCLEOTIDE SEQUENCE [LARGE SCALE GENOMIC DNA]</scope>
    <source>
        <strain evidence="1 3">Gilliam</strain>
    </source>
</reference>
<protein>
    <submittedName>
        <fullName evidence="1">Uncharacterized protein</fullName>
    </submittedName>
</protein>
<reference evidence="2" key="3">
    <citation type="submission" date="2018-03" db="EMBL/GenBank/DDBJ databases">
        <authorList>
            <person name="Keele B.F."/>
        </authorList>
    </citation>
    <scope>NUCLEOTIDE SEQUENCE [LARGE SCALE GENOMIC DNA]</scope>
    <source>
        <strain evidence="2">Gilliam</strain>
    </source>
</reference>